<evidence type="ECO:0000256" key="1">
    <source>
        <dbReference type="SAM" id="MobiDB-lite"/>
    </source>
</evidence>
<feature type="compositionally biased region" description="Polar residues" evidence="1">
    <location>
        <begin position="1"/>
        <end position="13"/>
    </location>
</feature>
<dbReference type="InterPro" id="IPR032675">
    <property type="entry name" value="LRR_dom_sf"/>
</dbReference>
<feature type="compositionally biased region" description="Basic and acidic residues" evidence="1">
    <location>
        <begin position="548"/>
        <end position="557"/>
    </location>
</feature>
<protein>
    <recommendedName>
        <fullName evidence="4">F-box domain-containing protein</fullName>
    </recommendedName>
</protein>
<feature type="compositionally biased region" description="Basic and acidic residues" evidence="1">
    <location>
        <begin position="44"/>
        <end position="53"/>
    </location>
</feature>
<dbReference type="Gene3D" id="3.80.10.10">
    <property type="entry name" value="Ribonuclease Inhibitor"/>
    <property type="match status" value="1"/>
</dbReference>
<accession>A0A9P3GJX6</accession>
<keyword evidence="3" id="KW-1185">Reference proteome</keyword>
<dbReference type="OrthoDB" id="2773799at2759"/>
<gene>
    <name evidence="2" type="ORF">PsYK624_118250</name>
</gene>
<comment type="caution">
    <text evidence="2">The sequence shown here is derived from an EMBL/GenBank/DDBJ whole genome shotgun (WGS) entry which is preliminary data.</text>
</comment>
<evidence type="ECO:0000313" key="2">
    <source>
        <dbReference type="EMBL" id="GJE95639.1"/>
    </source>
</evidence>
<dbReference type="EMBL" id="BPQB01000051">
    <property type="protein sequence ID" value="GJE95639.1"/>
    <property type="molecule type" value="Genomic_DNA"/>
</dbReference>
<organism evidence="2 3">
    <name type="scientific">Phanerochaete sordida</name>
    <dbReference type="NCBI Taxonomy" id="48140"/>
    <lineage>
        <taxon>Eukaryota</taxon>
        <taxon>Fungi</taxon>
        <taxon>Dikarya</taxon>
        <taxon>Basidiomycota</taxon>
        <taxon>Agaricomycotina</taxon>
        <taxon>Agaricomycetes</taxon>
        <taxon>Polyporales</taxon>
        <taxon>Phanerochaetaceae</taxon>
        <taxon>Phanerochaete</taxon>
    </lineage>
</organism>
<feature type="region of interest" description="Disordered" evidence="1">
    <location>
        <begin position="1"/>
        <end position="87"/>
    </location>
</feature>
<dbReference type="Proteomes" id="UP000703269">
    <property type="component" value="Unassembled WGS sequence"/>
</dbReference>
<feature type="region of interest" description="Disordered" evidence="1">
    <location>
        <begin position="537"/>
        <end position="557"/>
    </location>
</feature>
<proteinExistence type="predicted"/>
<dbReference type="AlphaFoldDB" id="A0A9P3GJX6"/>
<reference evidence="2 3" key="1">
    <citation type="submission" date="2021-08" db="EMBL/GenBank/DDBJ databases">
        <title>Draft Genome Sequence of Phanerochaete sordida strain YK-624.</title>
        <authorList>
            <person name="Mori T."/>
            <person name="Dohra H."/>
            <person name="Suzuki T."/>
            <person name="Kawagishi H."/>
            <person name="Hirai H."/>
        </authorList>
    </citation>
    <scope>NUCLEOTIDE SEQUENCE [LARGE SCALE GENOMIC DNA]</scope>
    <source>
        <strain evidence="2 3">YK-624</strain>
    </source>
</reference>
<evidence type="ECO:0008006" key="4">
    <source>
        <dbReference type="Google" id="ProtNLM"/>
    </source>
</evidence>
<sequence>MSFSGARWTSSGSARPPPATRRAISSLLRGYPHRKASNRAPPRSPDHRVDPACRRHARTAASPRAYTQTPSLSPHPRGPPRRNWRAARSATDAGTLLHMALACRACFDPAVDALWRTIPDPRYLLMVLPENIRAVQQNGGQRKLARRPTAAQWTRFTEYARRVQVLEDTEYVTGTRSPRFALVDWDSFLQYFPDGQVLPNLRSYTVGAHLGPDAAVARDYATLFVKPPLRHLTFYSFEIRPLEPLFDAITACSETPETLAIRPVCWGDPDDLDYDIDTLIQLSDTTFDLPTLVSLDVPMLFSCALDHLATLPGLRELRFTIDEVDVDPRAPPLMFPALEHLNLTVRIDDPFPPAAFLRQLVAPVLHDLVFHYDFGNHPFAWSDDPGPPTPEYLQDLFEAVTTLPSLRSFELDCWGNQIARELNIVDASALLPLLPLADLERLDVRRAPFHLVPRDLERMARAWPRMHCLRLGDLWRNSTHRESHLDVGGLLALARLFPDLTTLGVPVWIYGPSTRPSSPVAPYSPLPALKALKVPRSTTTSLSGMAPPERRCVRTRR</sequence>
<evidence type="ECO:0000313" key="3">
    <source>
        <dbReference type="Proteomes" id="UP000703269"/>
    </source>
</evidence>
<name>A0A9P3GJX6_9APHY</name>